<keyword evidence="3" id="KW-1185">Reference proteome</keyword>
<dbReference type="RefSeq" id="WP_085228610.1">
    <property type="nucleotide sequence ID" value="NZ_BSQD01000009.1"/>
</dbReference>
<dbReference type="Proteomes" id="UP000192911">
    <property type="component" value="Unassembled WGS sequence"/>
</dbReference>
<protein>
    <recommendedName>
        <fullName evidence="1">CREG-like beta-barrel domain-containing protein</fullName>
    </recommendedName>
</protein>
<dbReference type="Gene3D" id="2.30.110.10">
    <property type="entry name" value="Electron Transport, Fmn-binding Protein, Chain A"/>
    <property type="match status" value="1"/>
</dbReference>
<dbReference type="InterPro" id="IPR037119">
    <property type="entry name" value="Haem_oxidase_HugZ-like_sf"/>
</dbReference>
<dbReference type="GeneID" id="95549895"/>
<dbReference type="STRING" id="28094.SAMN06295900_10951"/>
<dbReference type="GO" id="GO:0005737">
    <property type="term" value="C:cytoplasm"/>
    <property type="evidence" value="ECO:0007669"/>
    <property type="project" value="UniProtKB-ARBA"/>
</dbReference>
<gene>
    <name evidence="2" type="ORF">SAMN06295900_10951</name>
</gene>
<organism evidence="2 3">
    <name type="scientific">Trinickia caryophylli</name>
    <name type="common">Paraburkholderia caryophylli</name>
    <dbReference type="NCBI Taxonomy" id="28094"/>
    <lineage>
        <taxon>Bacteria</taxon>
        <taxon>Pseudomonadati</taxon>
        <taxon>Pseudomonadota</taxon>
        <taxon>Betaproteobacteria</taxon>
        <taxon>Burkholderiales</taxon>
        <taxon>Burkholderiaceae</taxon>
        <taxon>Trinickia</taxon>
    </lineage>
</organism>
<reference evidence="3" key="1">
    <citation type="submission" date="2017-04" db="EMBL/GenBank/DDBJ databases">
        <authorList>
            <person name="Varghese N."/>
            <person name="Submissions S."/>
        </authorList>
    </citation>
    <scope>NUCLEOTIDE SEQUENCE [LARGE SCALE GENOMIC DNA]</scope>
    <source>
        <strain evidence="3">Ballard 720</strain>
    </source>
</reference>
<dbReference type="AlphaFoldDB" id="A0A1X7FHZ1"/>
<accession>A0A1X7FHZ1</accession>
<dbReference type="EMBL" id="FXAH01000009">
    <property type="protein sequence ID" value="SMF52442.1"/>
    <property type="molecule type" value="Genomic_DNA"/>
</dbReference>
<dbReference type="Gene3D" id="3.20.180.10">
    <property type="entry name" value="PNP-oxidase-like"/>
    <property type="match status" value="1"/>
</dbReference>
<proteinExistence type="predicted"/>
<evidence type="ECO:0000313" key="3">
    <source>
        <dbReference type="Proteomes" id="UP000192911"/>
    </source>
</evidence>
<evidence type="ECO:0000313" key="2">
    <source>
        <dbReference type="EMBL" id="SMF52442.1"/>
    </source>
</evidence>
<dbReference type="InterPro" id="IPR055343">
    <property type="entry name" value="CREG_beta-barrel"/>
</dbReference>
<dbReference type="PANTHER" id="PTHR13343:SF17">
    <property type="entry name" value="CELLULAR REPRESSOR OF E1A-STIMULATED GENES, ISOFORM A"/>
    <property type="match status" value="1"/>
</dbReference>
<dbReference type="SUPFAM" id="SSF50475">
    <property type="entry name" value="FMN-binding split barrel"/>
    <property type="match status" value="1"/>
</dbReference>
<evidence type="ECO:0000259" key="1">
    <source>
        <dbReference type="Pfam" id="PF13883"/>
    </source>
</evidence>
<dbReference type="InterPro" id="IPR012349">
    <property type="entry name" value="Split_barrel_FMN-bd"/>
</dbReference>
<dbReference type="Pfam" id="PF13883">
    <property type="entry name" value="CREG_beta-barrel"/>
    <property type="match status" value="1"/>
</dbReference>
<dbReference type="PANTHER" id="PTHR13343">
    <property type="entry name" value="CREG1 PROTEIN"/>
    <property type="match status" value="1"/>
</dbReference>
<sequence>MNISAQAPLHLLHRAPAGTLATNLREPEGFPFPTMLPFMPDGCHRPVILVSRLAEHTRNLQTDARAGFLVVDTPDGEVLNGERVTLIGEFPSTESSDALVRRYLRYHPSAERYLALGDFSFRVMQIGRLRFIGGFGAMGWIEGDELDCLEPLADEDEIALTEYFDRHPQRPPALELAGVDRYGIDLKAAGERRRVAFDEPKATMEALERALADCIAAAR</sequence>
<name>A0A1X7FHZ1_TRICW</name>
<dbReference type="OrthoDB" id="9776211at2"/>
<feature type="domain" description="CREG-like beta-barrel" evidence="1">
    <location>
        <begin position="10"/>
        <end position="145"/>
    </location>
</feature>